<evidence type="ECO:0000256" key="13">
    <source>
        <dbReference type="ARBA" id="ARBA00023065"/>
    </source>
</evidence>
<dbReference type="GO" id="GO:0005886">
    <property type="term" value="C:plasma membrane"/>
    <property type="evidence" value="ECO:0007669"/>
    <property type="project" value="UniProtKB-SubCell"/>
</dbReference>
<dbReference type="GO" id="GO:0060003">
    <property type="term" value="P:copper ion export"/>
    <property type="evidence" value="ECO:0007669"/>
    <property type="project" value="UniProtKB-ARBA"/>
</dbReference>
<feature type="transmembrane region" description="Helical" evidence="15">
    <location>
        <begin position="770"/>
        <end position="787"/>
    </location>
</feature>
<feature type="domain" description="HMA" evidence="16">
    <location>
        <begin position="101"/>
        <end position="164"/>
    </location>
</feature>
<dbReference type="EMBL" id="JADKBR010000019">
    <property type="protein sequence ID" value="MBK8891768.1"/>
    <property type="molecule type" value="Genomic_DNA"/>
</dbReference>
<dbReference type="GO" id="GO:0016887">
    <property type="term" value="F:ATP hydrolysis activity"/>
    <property type="evidence" value="ECO:0007669"/>
    <property type="project" value="InterPro"/>
</dbReference>
<dbReference type="AlphaFoldDB" id="A0A9D7QMG5"/>
<evidence type="ECO:0000256" key="11">
    <source>
        <dbReference type="ARBA" id="ARBA00022967"/>
    </source>
</evidence>
<dbReference type="InterPro" id="IPR027256">
    <property type="entry name" value="P-typ_ATPase_IB"/>
</dbReference>
<dbReference type="InterPro" id="IPR018303">
    <property type="entry name" value="ATPase_P-typ_P_site"/>
</dbReference>
<dbReference type="Pfam" id="PF00403">
    <property type="entry name" value="HMA"/>
    <property type="match status" value="1"/>
</dbReference>
<dbReference type="SFLD" id="SFLDS00003">
    <property type="entry name" value="Haloacid_Dehalogenase"/>
    <property type="match status" value="1"/>
</dbReference>
<dbReference type="NCBIfam" id="TIGR01525">
    <property type="entry name" value="ATPase-IB_hvy"/>
    <property type="match status" value="1"/>
</dbReference>
<gene>
    <name evidence="17" type="ORF">IPN75_16000</name>
</gene>
<dbReference type="PROSITE" id="PS50846">
    <property type="entry name" value="HMA_2"/>
    <property type="match status" value="1"/>
</dbReference>
<evidence type="ECO:0000313" key="18">
    <source>
        <dbReference type="Proteomes" id="UP000808146"/>
    </source>
</evidence>
<evidence type="ECO:0000256" key="8">
    <source>
        <dbReference type="ARBA" id="ARBA00022741"/>
    </source>
</evidence>
<feature type="transmembrane region" description="Helical" evidence="15">
    <location>
        <begin position="427"/>
        <end position="448"/>
    </location>
</feature>
<comment type="subcellular location">
    <subcellularLocation>
        <location evidence="1">Cell membrane</location>
        <topology evidence="1">Multi-pass membrane protein</topology>
    </subcellularLocation>
</comment>
<dbReference type="SUPFAM" id="SSF81665">
    <property type="entry name" value="Calcium ATPase, transmembrane domain M"/>
    <property type="match status" value="1"/>
</dbReference>
<keyword evidence="6 15" id="KW-0812">Transmembrane</keyword>
<dbReference type="Pfam" id="PF00702">
    <property type="entry name" value="Hydrolase"/>
    <property type="match status" value="1"/>
</dbReference>
<evidence type="ECO:0000256" key="4">
    <source>
        <dbReference type="ARBA" id="ARBA00022475"/>
    </source>
</evidence>
<evidence type="ECO:0000256" key="2">
    <source>
        <dbReference type="ARBA" id="ARBA00006024"/>
    </source>
</evidence>
<evidence type="ECO:0000256" key="3">
    <source>
        <dbReference type="ARBA" id="ARBA00022448"/>
    </source>
</evidence>
<dbReference type="InterPro" id="IPR006121">
    <property type="entry name" value="HMA_dom"/>
</dbReference>
<evidence type="ECO:0000256" key="15">
    <source>
        <dbReference type="RuleBase" id="RU362081"/>
    </source>
</evidence>
<keyword evidence="9 15" id="KW-0067">ATP-binding</keyword>
<keyword evidence="12 15" id="KW-1133">Transmembrane helix</keyword>
<keyword evidence="14 15" id="KW-0472">Membrane</keyword>
<dbReference type="InterPro" id="IPR017969">
    <property type="entry name" value="Heavy-metal-associated_CS"/>
</dbReference>
<dbReference type="PANTHER" id="PTHR43520">
    <property type="entry name" value="ATP7, ISOFORM B"/>
    <property type="match status" value="1"/>
</dbReference>
<evidence type="ECO:0000256" key="9">
    <source>
        <dbReference type="ARBA" id="ARBA00022840"/>
    </source>
</evidence>
<dbReference type="PROSITE" id="PS00154">
    <property type="entry name" value="ATPASE_E1_E2"/>
    <property type="match status" value="1"/>
</dbReference>
<dbReference type="CDD" id="cd00371">
    <property type="entry name" value="HMA"/>
    <property type="match status" value="1"/>
</dbReference>
<accession>A0A9D7QMG5</accession>
<dbReference type="CDD" id="cd02094">
    <property type="entry name" value="P-type_ATPase_Cu-like"/>
    <property type="match status" value="1"/>
</dbReference>
<dbReference type="SFLD" id="SFLDG00002">
    <property type="entry name" value="C1.7:_P-type_atpase_like"/>
    <property type="match status" value="1"/>
</dbReference>
<dbReference type="SUPFAM" id="SSF81653">
    <property type="entry name" value="Calcium ATPase, transduction domain A"/>
    <property type="match status" value="1"/>
</dbReference>
<keyword evidence="3" id="KW-0813">Transport</keyword>
<evidence type="ECO:0000256" key="7">
    <source>
        <dbReference type="ARBA" id="ARBA00022723"/>
    </source>
</evidence>
<dbReference type="InterPro" id="IPR023298">
    <property type="entry name" value="ATPase_P-typ_TM_dom_sf"/>
</dbReference>
<dbReference type="PRINTS" id="PR00119">
    <property type="entry name" value="CATATPASE"/>
</dbReference>
<keyword evidence="8 15" id="KW-0547">Nucleotide-binding</keyword>
<dbReference type="GO" id="GO:0005507">
    <property type="term" value="F:copper ion binding"/>
    <property type="evidence" value="ECO:0007669"/>
    <property type="project" value="TreeGrafter"/>
</dbReference>
<dbReference type="Gene3D" id="3.40.1110.10">
    <property type="entry name" value="Calcium-transporting ATPase, cytoplasmic domain N"/>
    <property type="match status" value="2"/>
</dbReference>
<dbReference type="NCBIfam" id="TIGR01511">
    <property type="entry name" value="ATPase-IB1_Cu"/>
    <property type="match status" value="1"/>
</dbReference>
<comment type="similarity">
    <text evidence="2 15">Belongs to the cation transport ATPase (P-type) (TC 3.A.3) family. Type IB subfamily.</text>
</comment>
<dbReference type="Pfam" id="PF00122">
    <property type="entry name" value="E1-E2_ATPase"/>
    <property type="match status" value="1"/>
</dbReference>
<feature type="transmembrane region" description="Helical" evidence="15">
    <location>
        <begin position="793"/>
        <end position="813"/>
    </location>
</feature>
<keyword evidence="4 15" id="KW-1003">Cell membrane</keyword>
<organism evidence="17 18">
    <name type="scientific">Candidatus Dechloromonas phosphorivorans</name>
    <dbReference type="NCBI Taxonomy" id="2899244"/>
    <lineage>
        <taxon>Bacteria</taxon>
        <taxon>Pseudomonadati</taxon>
        <taxon>Pseudomonadota</taxon>
        <taxon>Betaproteobacteria</taxon>
        <taxon>Rhodocyclales</taxon>
        <taxon>Azonexaceae</taxon>
        <taxon>Dechloromonas</taxon>
    </lineage>
</organism>
<dbReference type="InterPro" id="IPR036412">
    <property type="entry name" value="HAD-like_sf"/>
</dbReference>
<dbReference type="NCBIfam" id="TIGR01494">
    <property type="entry name" value="ATPase_P-type"/>
    <property type="match status" value="1"/>
</dbReference>
<protein>
    <submittedName>
        <fullName evidence="17">Copper-translocating P-type ATPase</fullName>
    </submittedName>
</protein>
<keyword evidence="10" id="KW-0460">Magnesium</keyword>
<sequence length="816" mass="85753">MNGPVDVRLAHALQRRIRVVIPALKGDREHFYLLEILLRKRPAIREIRSEFRIGSLTIHFDPAAIAPADLCAAVSQIATVLARSPRKSGPDGKTVPEGALQHSSVAIEGMTCASCAALIELTLQRDPRVRNATVNFAAGTCAVDGQLDRDAVFALVERLGYTPRPMDTLAQRRFLVEREKILREEARKRFLAAAALTAPLMALGMAMPHHYSLRLLQFVLATPVVFGAGLPFFEKAFKLARNRSANMDTLIALGAGAAYLYSLPGLLPHRRTHFLYFEAAASIVTFVLLGRYLEERAKGKAGEAIRQLIELQPATATIIRDGVEMVVDVESVVPGEILLVRPGERVPTDGEVIAGSSAVDEAMITGESLPVGKAAGDRVIGGCMNQNGALTLCATAVGQDTVLAHIVRMVDAAQSAKLPVQKLADRISAVFVPGVIGIAGVTAGGWLLGGAPATHALAHAIAVVLIACPCALGLATPTAIMAGTGAAARRGIFIRNGTALEIGAKVTTVVFDKTGTITEGRPAVSDWQNLSGLPDKELLGLLAAAENGSEHYLAKALREFARLFATVDGQKVANFRVEPGHGIAADVDGRSVVIGNAEWLIACGVRTTALDENCARAGGEGKTPVLAALDGQLAAFFAIADQPRADAAATIERLHRLGIKTLMATGDVEAAAHHVAGLVGIDRVEARATPERKLQLIRALQAAGEIVAMVGDGINDAPALAAADVSMAIGGSTDIAVEAADLTLVRGDLGKAAEALSISRRTMRIIRENLFWALGYNTIAIPVAAAGRLNPMIASAAMAASSVSVVVNSLRLLKKG</sequence>
<feature type="transmembrane region" description="Helical" evidence="15">
    <location>
        <begin position="274"/>
        <end position="293"/>
    </location>
</feature>
<evidence type="ECO:0000313" key="17">
    <source>
        <dbReference type="EMBL" id="MBK8891768.1"/>
    </source>
</evidence>
<evidence type="ECO:0000256" key="5">
    <source>
        <dbReference type="ARBA" id="ARBA00022553"/>
    </source>
</evidence>
<feature type="transmembrane region" description="Helical" evidence="15">
    <location>
        <begin position="190"/>
        <end position="209"/>
    </location>
</feature>
<feature type="transmembrane region" description="Helical" evidence="15">
    <location>
        <begin position="215"/>
        <end position="233"/>
    </location>
</feature>
<dbReference type="PRINTS" id="PR00943">
    <property type="entry name" value="CUATPASE"/>
</dbReference>
<dbReference type="PROSITE" id="PS01047">
    <property type="entry name" value="HMA_1"/>
    <property type="match status" value="1"/>
</dbReference>
<keyword evidence="5" id="KW-0597">Phosphoprotein</keyword>
<evidence type="ECO:0000256" key="1">
    <source>
        <dbReference type="ARBA" id="ARBA00004651"/>
    </source>
</evidence>
<name>A0A9D7QMG5_9RHOO</name>
<dbReference type="GO" id="GO:0043682">
    <property type="term" value="F:P-type divalent copper transporter activity"/>
    <property type="evidence" value="ECO:0007669"/>
    <property type="project" value="TreeGrafter"/>
</dbReference>
<dbReference type="Proteomes" id="UP000808146">
    <property type="component" value="Unassembled WGS sequence"/>
</dbReference>
<keyword evidence="7 15" id="KW-0479">Metal-binding</keyword>
<dbReference type="InterPro" id="IPR044492">
    <property type="entry name" value="P_typ_ATPase_HD_dom"/>
</dbReference>
<dbReference type="SUPFAM" id="SSF56784">
    <property type="entry name" value="HAD-like"/>
    <property type="match status" value="1"/>
</dbReference>
<dbReference type="InterPro" id="IPR036163">
    <property type="entry name" value="HMA_dom_sf"/>
</dbReference>
<dbReference type="InterPro" id="IPR001757">
    <property type="entry name" value="P_typ_ATPase"/>
</dbReference>
<dbReference type="SFLD" id="SFLDF00027">
    <property type="entry name" value="p-type_atpase"/>
    <property type="match status" value="1"/>
</dbReference>
<dbReference type="Gene3D" id="3.30.70.100">
    <property type="match status" value="1"/>
</dbReference>
<dbReference type="GO" id="GO:0005524">
    <property type="term" value="F:ATP binding"/>
    <property type="evidence" value="ECO:0007669"/>
    <property type="project" value="UniProtKB-UniRule"/>
</dbReference>
<evidence type="ECO:0000256" key="10">
    <source>
        <dbReference type="ARBA" id="ARBA00022842"/>
    </source>
</evidence>
<dbReference type="InterPro" id="IPR008250">
    <property type="entry name" value="ATPase_P-typ_transduc_dom_A_sf"/>
</dbReference>
<dbReference type="GO" id="GO:0055070">
    <property type="term" value="P:copper ion homeostasis"/>
    <property type="evidence" value="ECO:0007669"/>
    <property type="project" value="TreeGrafter"/>
</dbReference>
<evidence type="ECO:0000256" key="6">
    <source>
        <dbReference type="ARBA" id="ARBA00022692"/>
    </source>
</evidence>
<reference evidence="17" key="1">
    <citation type="submission" date="2020-10" db="EMBL/GenBank/DDBJ databases">
        <title>Connecting structure to function with the recovery of over 1000 high-quality activated sludge metagenome-assembled genomes encoding full-length rRNA genes using long-read sequencing.</title>
        <authorList>
            <person name="Singleton C.M."/>
            <person name="Petriglieri F."/>
            <person name="Kristensen J.M."/>
            <person name="Kirkegaard R.H."/>
            <person name="Michaelsen T.Y."/>
            <person name="Andersen M.H."/>
            <person name="Karst S.M."/>
            <person name="Dueholm M.S."/>
            <person name="Nielsen P.H."/>
            <person name="Albertsen M."/>
        </authorList>
    </citation>
    <scope>NUCLEOTIDE SEQUENCE</scope>
    <source>
        <strain evidence="17">OdNE_18-Q3-R46-58_BAT3C.305</strain>
    </source>
</reference>
<feature type="transmembrane region" description="Helical" evidence="15">
    <location>
        <begin position="460"/>
        <end position="482"/>
    </location>
</feature>
<keyword evidence="11" id="KW-1278">Translocase</keyword>
<evidence type="ECO:0000256" key="12">
    <source>
        <dbReference type="ARBA" id="ARBA00022989"/>
    </source>
</evidence>
<dbReference type="InterPro" id="IPR023299">
    <property type="entry name" value="ATPase_P-typ_cyto_dom_N"/>
</dbReference>
<dbReference type="Gene3D" id="2.70.150.10">
    <property type="entry name" value="Calcium-transporting ATPase, cytoplasmic transduction domain A"/>
    <property type="match status" value="1"/>
</dbReference>
<dbReference type="InterPro" id="IPR023214">
    <property type="entry name" value="HAD_sf"/>
</dbReference>
<proteinExistence type="inferred from homology"/>
<dbReference type="PANTHER" id="PTHR43520:SF5">
    <property type="entry name" value="CATION-TRANSPORTING P-TYPE ATPASE-RELATED"/>
    <property type="match status" value="1"/>
</dbReference>
<keyword evidence="13" id="KW-0406">Ion transport</keyword>
<dbReference type="Gene3D" id="3.40.50.1000">
    <property type="entry name" value="HAD superfamily/HAD-like"/>
    <property type="match status" value="1"/>
</dbReference>
<dbReference type="SUPFAM" id="SSF55008">
    <property type="entry name" value="HMA, heavy metal-associated domain"/>
    <property type="match status" value="1"/>
</dbReference>
<evidence type="ECO:0000256" key="14">
    <source>
        <dbReference type="ARBA" id="ARBA00023136"/>
    </source>
</evidence>
<comment type="caution">
    <text evidence="17">The sequence shown here is derived from an EMBL/GenBank/DDBJ whole genome shotgun (WGS) entry which is preliminary data.</text>
</comment>
<dbReference type="InterPro" id="IPR059000">
    <property type="entry name" value="ATPase_P-type_domA"/>
</dbReference>
<dbReference type="FunFam" id="2.70.150.10:FF:000020">
    <property type="entry name" value="Copper-exporting P-type ATPase A"/>
    <property type="match status" value="1"/>
</dbReference>
<evidence type="ECO:0000259" key="16">
    <source>
        <dbReference type="PROSITE" id="PS50846"/>
    </source>
</evidence>
<feature type="transmembrane region" description="Helical" evidence="15">
    <location>
        <begin position="245"/>
        <end position="262"/>
    </location>
</feature>